<dbReference type="Gene3D" id="2.40.10.10">
    <property type="entry name" value="Trypsin-like serine proteases"/>
    <property type="match status" value="1"/>
</dbReference>
<gene>
    <name evidence="4" type="ORF">HNP84_002542</name>
</gene>
<evidence type="ECO:0000256" key="2">
    <source>
        <dbReference type="SAM" id="Phobius"/>
    </source>
</evidence>
<dbReference type="AlphaFoldDB" id="A0A840P4N5"/>
<comment type="caution">
    <text evidence="4">The sequence shown here is derived from an EMBL/GenBank/DDBJ whole genome shotgun (WGS) entry which is preliminary data.</text>
</comment>
<evidence type="ECO:0000313" key="4">
    <source>
        <dbReference type="EMBL" id="MBB5132821.1"/>
    </source>
</evidence>
<keyword evidence="3" id="KW-0732">Signal</keyword>
<dbReference type="EMBL" id="JACHGN010000005">
    <property type="protein sequence ID" value="MBB5132821.1"/>
    <property type="molecule type" value="Genomic_DNA"/>
</dbReference>
<evidence type="ECO:0000256" key="1">
    <source>
        <dbReference type="SAM" id="MobiDB-lite"/>
    </source>
</evidence>
<proteinExistence type="predicted"/>
<name>A0A840P4N5_9ACTN</name>
<keyword evidence="2" id="KW-1133">Transmembrane helix</keyword>
<organism evidence="4 5">
    <name type="scientific">Thermocatellispora tengchongensis</name>
    <dbReference type="NCBI Taxonomy" id="1073253"/>
    <lineage>
        <taxon>Bacteria</taxon>
        <taxon>Bacillati</taxon>
        <taxon>Actinomycetota</taxon>
        <taxon>Actinomycetes</taxon>
        <taxon>Streptosporangiales</taxon>
        <taxon>Streptosporangiaceae</taxon>
        <taxon>Thermocatellispora</taxon>
    </lineage>
</organism>
<keyword evidence="5" id="KW-1185">Reference proteome</keyword>
<evidence type="ECO:0008006" key="6">
    <source>
        <dbReference type="Google" id="ProtNLM"/>
    </source>
</evidence>
<sequence>MGRSAAWTRLSGTAALLGGTAAALVCASAPVLAHQHPSGITDLVTPAVVRVEAESRVEITLLDHVGELLHVERSYDVPIGVGTGFVVNPEGTIVVPTEVVKTDKKVEIYAANRIFAEHHKVPIPDDYEKHRVENNDVLDHHLQACYDTESKTSTCIIDVTTEITVFPNIQPADSKGFKAEIVHTGDRPEAPAVIRPVQQNGGGTGLPTAPLAPKVPDKESPIAVAGFVGRPAADLQHTIDIGHLAAGGAGESGRPFKDPEGKVDEPAKLGALVDKGLLGAPVIGDKDGAVVGYLVGGGKEARMIGVREVQAALGQAKLPPRRGPIDSAFEVALTRFHSKYYGDAVPAFQRVLELYPGHIVAAKHLKTAQEKRGGPEDANAKLAAAPASDEGVPLWPFLAGAGVLVLIVLVGAVVLWRRRGSGDGDEGGGPAPEQPVPQPVAAQAVYQAPVAPAASSVSSAPPAGAARPAGVPIDSLAAAPRPPRDDTADPTVVVGRPRSYPPVPQVGPQGEPILVAGQPAPSGTGPQPVVSGTGAHPVVTGTGAQPVMAASDGDSSPGLSGVVVPAVVGRQQGAKGKSVQKYCTQCGMGLGPAHRFCGYCGHPAET</sequence>
<evidence type="ECO:0000256" key="3">
    <source>
        <dbReference type="SAM" id="SignalP"/>
    </source>
</evidence>
<keyword evidence="2" id="KW-0812">Transmembrane</keyword>
<protein>
    <recommendedName>
        <fullName evidence="6">Zinc ribbon domain-containing protein</fullName>
    </recommendedName>
</protein>
<dbReference type="Proteomes" id="UP000578449">
    <property type="component" value="Unassembled WGS sequence"/>
</dbReference>
<dbReference type="RefSeq" id="WP_185049831.1">
    <property type="nucleotide sequence ID" value="NZ_BAABIX010000005.1"/>
</dbReference>
<evidence type="ECO:0000313" key="5">
    <source>
        <dbReference type="Proteomes" id="UP000578449"/>
    </source>
</evidence>
<feature type="compositionally biased region" description="Low complexity" evidence="1">
    <location>
        <begin position="454"/>
        <end position="472"/>
    </location>
</feature>
<reference evidence="4 5" key="1">
    <citation type="submission" date="2020-08" db="EMBL/GenBank/DDBJ databases">
        <title>Genomic Encyclopedia of Type Strains, Phase IV (KMG-IV): sequencing the most valuable type-strain genomes for metagenomic binning, comparative biology and taxonomic classification.</title>
        <authorList>
            <person name="Goeker M."/>
        </authorList>
    </citation>
    <scope>NUCLEOTIDE SEQUENCE [LARGE SCALE GENOMIC DNA]</scope>
    <source>
        <strain evidence="4 5">DSM 45615</strain>
    </source>
</reference>
<feature type="signal peptide" evidence="3">
    <location>
        <begin position="1"/>
        <end position="33"/>
    </location>
</feature>
<keyword evidence="2" id="KW-0472">Membrane</keyword>
<accession>A0A840P4N5</accession>
<feature type="chain" id="PRO_5039567604" description="Zinc ribbon domain-containing protein" evidence="3">
    <location>
        <begin position="34"/>
        <end position="606"/>
    </location>
</feature>
<feature type="transmembrane region" description="Helical" evidence="2">
    <location>
        <begin position="394"/>
        <end position="416"/>
    </location>
</feature>
<dbReference type="InterPro" id="IPR043504">
    <property type="entry name" value="Peptidase_S1_PA_chymotrypsin"/>
</dbReference>
<feature type="region of interest" description="Disordered" evidence="1">
    <location>
        <begin position="454"/>
        <end position="507"/>
    </location>
</feature>